<keyword evidence="1" id="KW-0175">Coiled coil</keyword>
<evidence type="ECO:0000313" key="2">
    <source>
        <dbReference type="EMBL" id="EAR15435.1"/>
    </source>
</evidence>
<reference evidence="2 3" key="1">
    <citation type="journal article" date="2009" name="J. Bacteriol.">
        <title>Complete genome sequence of Robiginitalea biformata HTCC2501.</title>
        <authorList>
            <person name="Oh H.M."/>
            <person name="Giovannoni S.J."/>
            <person name="Lee K."/>
            <person name="Ferriera S."/>
            <person name="Johnson J."/>
            <person name="Cho J.C."/>
        </authorList>
    </citation>
    <scope>NUCLEOTIDE SEQUENCE [LARGE SCALE GENOMIC DNA]</scope>
    <source>
        <strain evidence="3">ATCC BAA-864 / HTCC2501 / KCTC 12146</strain>
    </source>
</reference>
<dbReference type="STRING" id="313596.RB2501_13944"/>
<keyword evidence="3" id="KW-1185">Reference proteome</keyword>
<dbReference type="HOGENOM" id="CLU_833880_0_0_10"/>
<evidence type="ECO:0000256" key="1">
    <source>
        <dbReference type="SAM" id="Coils"/>
    </source>
</evidence>
<protein>
    <submittedName>
        <fullName evidence="2">Uncharacterized protein</fullName>
    </submittedName>
</protein>
<dbReference type="Proteomes" id="UP000009049">
    <property type="component" value="Chromosome"/>
</dbReference>
<dbReference type="EMBL" id="CP001712">
    <property type="protein sequence ID" value="EAR15435.1"/>
    <property type="molecule type" value="Genomic_DNA"/>
</dbReference>
<dbReference type="eggNOG" id="ENOG502ZNYF">
    <property type="taxonomic scope" value="Bacteria"/>
</dbReference>
<sequence>MAAFNEEIKRWESFLSKNSKRYLRIENADTLEFVKGGGAENPSWFFLDDVLRSHASVAEWVDSVIQDNDISRATVYFRQKSAQGEGRVPGYSDETFDVSARLAMLSMKGAKTPVLEHHRGPASGGYQGAVQHPTSQNHNTMNQNHHSNGNAYPVPYGMGAAIMQSGGGLMSAAAAAGLGLPEFIDLKKKADRADEYKEERDKLRIENEKLIIDNRQLTSDKETAEKEKTLALLESKLERQSFFESPGFQKLVETAGPALAAVLSKAGGQNSAGGVGAPGDGTASEAKRSLITYILDPAVDDQLARTLEYIIALASSNNEFITEINQVIQKHHG</sequence>
<proteinExistence type="predicted"/>
<gene>
    <name evidence="2" type="ordered locus">RB2501_13944</name>
</gene>
<name>A4CKN6_ROBBH</name>
<evidence type="ECO:0000313" key="3">
    <source>
        <dbReference type="Proteomes" id="UP000009049"/>
    </source>
</evidence>
<accession>A4CKN6</accession>
<dbReference type="KEGG" id="rbi:RB2501_13944"/>
<feature type="coiled-coil region" evidence="1">
    <location>
        <begin position="186"/>
        <end position="227"/>
    </location>
</feature>
<dbReference type="RefSeq" id="WP_015754752.1">
    <property type="nucleotide sequence ID" value="NC_013222.1"/>
</dbReference>
<dbReference type="AlphaFoldDB" id="A4CKN6"/>
<organism evidence="2 3">
    <name type="scientific">Robiginitalea biformata (strain ATCC BAA-864 / DSM 15991 / KCTC 12146 / HTCC2501)</name>
    <dbReference type="NCBI Taxonomy" id="313596"/>
    <lineage>
        <taxon>Bacteria</taxon>
        <taxon>Pseudomonadati</taxon>
        <taxon>Bacteroidota</taxon>
        <taxon>Flavobacteriia</taxon>
        <taxon>Flavobacteriales</taxon>
        <taxon>Flavobacteriaceae</taxon>
        <taxon>Robiginitalea</taxon>
    </lineage>
</organism>